<feature type="transmembrane region" description="Helical" evidence="1">
    <location>
        <begin position="30"/>
        <end position="48"/>
    </location>
</feature>
<evidence type="ECO:0000313" key="3">
    <source>
        <dbReference type="Proteomes" id="UP001589748"/>
    </source>
</evidence>
<dbReference type="EMBL" id="JBHMDM010000003">
    <property type="protein sequence ID" value="MFB9376542.1"/>
    <property type="molecule type" value="Genomic_DNA"/>
</dbReference>
<gene>
    <name evidence="2" type="ORF">ACFFVI_06140</name>
</gene>
<keyword evidence="1" id="KW-0472">Membrane</keyword>
<keyword evidence="3" id="KW-1185">Reference proteome</keyword>
<proteinExistence type="predicted"/>
<reference evidence="2 3" key="1">
    <citation type="submission" date="2024-09" db="EMBL/GenBank/DDBJ databases">
        <authorList>
            <person name="Sun Q."/>
            <person name="Mori K."/>
        </authorList>
    </citation>
    <scope>NUCLEOTIDE SEQUENCE [LARGE SCALE GENOMIC DNA]</scope>
    <source>
        <strain evidence="2 3">TISTR 1856</strain>
    </source>
</reference>
<dbReference type="Proteomes" id="UP001589748">
    <property type="component" value="Unassembled WGS sequence"/>
</dbReference>
<evidence type="ECO:0000256" key="1">
    <source>
        <dbReference type="SAM" id="Phobius"/>
    </source>
</evidence>
<comment type="caution">
    <text evidence="2">The sequence shown here is derived from an EMBL/GenBank/DDBJ whole genome shotgun (WGS) entry which is preliminary data.</text>
</comment>
<dbReference type="RefSeq" id="WP_380138176.1">
    <property type="nucleotide sequence ID" value="NZ_JBHLUI010000009.1"/>
</dbReference>
<protein>
    <submittedName>
        <fullName evidence="2">Uncharacterized protein</fullName>
    </submittedName>
</protein>
<evidence type="ECO:0000313" key="2">
    <source>
        <dbReference type="EMBL" id="MFB9376542.1"/>
    </source>
</evidence>
<keyword evidence="1" id="KW-1133">Transmembrane helix</keyword>
<organism evidence="2 3">
    <name type="scientific">Kineococcus gynurae</name>
    <dbReference type="NCBI Taxonomy" id="452979"/>
    <lineage>
        <taxon>Bacteria</taxon>
        <taxon>Bacillati</taxon>
        <taxon>Actinomycetota</taxon>
        <taxon>Actinomycetes</taxon>
        <taxon>Kineosporiales</taxon>
        <taxon>Kineosporiaceae</taxon>
        <taxon>Kineococcus</taxon>
    </lineage>
</organism>
<keyword evidence="1" id="KW-0812">Transmembrane</keyword>
<sequence>MTPLVLGAALLLSGPSLVGAFRGTTDVDTALLHLVLALLVSAVAGRILRTLYENYRASTVAAARVAAHEEAVAAAQKAAEEHRRRTDG</sequence>
<accession>A0ABV5LR71</accession>
<name>A0ABV5LR71_9ACTN</name>